<dbReference type="Pfam" id="PF01416">
    <property type="entry name" value="PseudoU_synth_1"/>
    <property type="match status" value="1"/>
</dbReference>
<proteinExistence type="inferred from homology"/>
<evidence type="ECO:0000256" key="1">
    <source>
        <dbReference type="ARBA" id="ARBA00001166"/>
    </source>
</evidence>
<dbReference type="InterPro" id="IPR041708">
    <property type="entry name" value="PUS1/PUS2-like"/>
</dbReference>
<feature type="active site" description="Nucleophile" evidence="15">
    <location>
        <position position="55"/>
    </location>
</feature>
<dbReference type="InterPro" id="IPR020103">
    <property type="entry name" value="PsdUridine_synth_cat_dom_sf"/>
</dbReference>
<dbReference type="Gene3D" id="3.30.70.580">
    <property type="entry name" value="Pseudouridine synthase I, catalytic domain, N-terminal subdomain"/>
    <property type="match status" value="1"/>
</dbReference>
<keyword evidence="8" id="KW-0413">Isomerase</keyword>
<dbReference type="GO" id="GO:1990481">
    <property type="term" value="P:mRNA pseudouridine synthesis"/>
    <property type="evidence" value="ECO:0007669"/>
    <property type="project" value="TreeGrafter"/>
</dbReference>
<evidence type="ECO:0000256" key="12">
    <source>
        <dbReference type="ARBA" id="ARBA00073968"/>
    </source>
</evidence>
<dbReference type="GO" id="GO:0009982">
    <property type="term" value="F:pseudouridine synthase activity"/>
    <property type="evidence" value="ECO:0007669"/>
    <property type="project" value="InterPro"/>
</dbReference>
<evidence type="ECO:0000256" key="8">
    <source>
        <dbReference type="ARBA" id="ARBA00023235"/>
    </source>
</evidence>
<dbReference type="PANTHER" id="PTHR11142">
    <property type="entry name" value="PSEUDOURIDYLATE SYNTHASE"/>
    <property type="match status" value="1"/>
</dbReference>
<reference evidence="18 19" key="1">
    <citation type="journal article" date="2016" name="Proc. Natl. Acad. Sci. U.S.A.">
        <title>Comparative genomics of biotechnologically important yeasts.</title>
        <authorList>
            <person name="Riley R."/>
            <person name="Haridas S."/>
            <person name="Wolfe K.H."/>
            <person name="Lopes M.R."/>
            <person name="Hittinger C.T."/>
            <person name="Goeker M."/>
            <person name="Salamov A.A."/>
            <person name="Wisecaver J.H."/>
            <person name="Long T.M."/>
            <person name="Calvey C.H."/>
            <person name="Aerts A.L."/>
            <person name="Barry K.W."/>
            <person name="Choi C."/>
            <person name="Clum A."/>
            <person name="Coughlan A.Y."/>
            <person name="Deshpande S."/>
            <person name="Douglass A.P."/>
            <person name="Hanson S.J."/>
            <person name="Klenk H.-P."/>
            <person name="LaButti K.M."/>
            <person name="Lapidus A."/>
            <person name="Lindquist E.A."/>
            <person name="Lipzen A.M."/>
            <person name="Meier-Kolthoff J.P."/>
            <person name="Ohm R.A."/>
            <person name="Otillar R.P."/>
            <person name="Pangilinan J.L."/>
            <person name="Peng Y."/>
            <person name="Rokas A."/>
            <person name="Rosa C.A."/>
            <person name="Scheuner C."/>
            <person name="Sibirny A.A."/>
            <person name="Slot J.C."/>
            <person name="Stielow J.B."/>
            <person name="Sun H."/>
            <person name="Kurtzman C.P."/>
            <person name="Blackwell M."/>
            <person name="Grigoriev I.V."/>
            <person name="Jeffries T.W."/>
        </authorList>
    </citation>
    <scope>NUCLEOTIDE SEQUENCE [LARGE SCALE GENOMIC DNA]</scope>
    <source>
        <strain evidence="18 19">DSM 6958</strain>
    </source>
</reference>
<dbReference type="InterPro" id="IPR001406">
    <property type="entry name" value="PsdUridine_synth_TruA"/>
</dbReference>
<dbReference type="GO" id="GO:0031120">
    <property type="term" value="P:snRNA pseudouridine synthesis"/>
    <property type="evidence" value="ECO:0007669"/>
    <property type="project" value="UniProtKB-ARBA"/>
</dbReference>
<dbReference type="STRING" id="857566.A0A1E3PPH6"/>
<evidence type="ECO:0000256" key="2">
    <source>
        <dbReference type="ARBA" id="ARBA00001832"/>
    </source>
</evidence>
<feature type="binding site" evidence="16">
    <location>
        <position position="111"/>
    </location>
    <ligand>
        <name>substrate</name>
    </ligand>
</feature>
<comment type="catalytic activity">
    <reaction evidence="1">
        <text>a uridine in mRNA = a pseudouridine in mRNA</text>
        <dbReference type="Rhea" id="RHEA:56644"/>
        <dbReference type="Rhea" id="RHEA-COMP:14658"/>
        <dbReference type="Rhea" id="RHEA-COMP:14659"/>
        <dbReference type="ChEBI" id="CHEBI:65314"/>
        <dbReference type="ChEBI" id="CHEBI:65315"/>
    </reaction>
</comment>
<evidence type="ECO:0000256" key="13">
    <source>
        <dbReference type="ARBA" id="ARBA00079072"/>
    </source>
</evidence>
<keyword evidence="7" id="KW-0819">tRNA processing</keyword>
<accession>A0A1E3PPH6</accession>
<evidence type="ECO:0000256" key="3">
    <source>
        <dbReference type="ARBA" id="ARBA00001947"/>
    </source>
</evidence>
<evidence type="ECO:0000259" key="17">
    <source>
        <dbReference type="Pfam" id="PF01416"/>
    </source>
</evidence>
<dbReference type="FunFam" id="3.30.70.580:FF:000002">
    <property type="entry name" value="tRNA pseudouridine synthase"/>
    <property type="match status" value="1"/>
</dbReference>
<evidence type="ECO:0000313" key="19">
    <source>
        <dbReference type="Proteomes" id="UP000095009"/>
    </source>
</evidence>
<dbReference type="InterPro" id="IPR020094">
    <property type="entry name" value="TruA/RsuA/RluB/E/F_N"/>
</dbReference>
<dbReference type="SUPFAM" id="SSF55120">
    <property type="entry name" value="Pseudouridine synthase"/>
    <property type="match status" value="1"/>
</dbReference>
<evidence type="ECO:0000256" key="7">
    <source>
        <dbReference type="ARBA" id="ARBA00022694"/>
    </source>
</evidence>
<dbReference type="GO" id="GO:0031119">
    <property type="term" value="P:tRNA pseudouridine synthesis"/>
    <property type="evidence" value="ECO:0007669"/>
    <property type="project" value="InterPro"/>
</dbReference>
<dbReference type="InterPro" id="IPR020097">
    <property type="entry name" value="PsdUridine_synth_TruA_a/b_dom"/>
</dbReference>
<feature type="domain" description="Pseudouridine synthase I TruA alpha/beta" evidence="17">
    <location>
        <begin position="331"/>
        <end position="433"/>
    </location>
</feature>
<dbReference type="AlphaFoldDB" id="A0A1E3PPH6"/>
<comment type="catalytic activity">
    <reaction evidence="10">
        <text>a uridine in tRNA = a pseudouridine in tRNA</text>
        <dbReference type="Rhea" id="RHEA:54572"/>
        <dbReference type="Rhea" id="RHEA-COMP:13339"/>
        <dbReference type="Rhea" id="RHEA-COMP:13934"/>
        <dbReference type="ChEBI" id="CHEBI:65314"/>
        <dbReference type="ChEBI" id="CHEBI:65315"/>
    </reaction>
</comment>
<dbReference type="EMBL" id="KV454407">
    <property type="protein sequence ID" value="ODQ67208.1"/>
    <property type="molecule type" value="Genomic_DNA"/>
</dbReference>
<dbReference type="CDD" id="cd02568">
    <property type="entry name" value="PseudoU_synth_PUS1_PUS2"/>
    <property type="match status" value="1"/>
</dbReference>
<name>A0A1E3PPH6_9ASCO</name>
<evidence type="ECO:0000256" key="11">
    <source>
        <dbReference type="ARBA" id="ARBA00053072"/>
    </source>
</evidence>
<dbReference type="GO" id="GO:0006397">
    <property type="term" value="P:mRNA processing"/>
    <property type="evidence" value="ECO:0007669"/>
    <property type="project" value="UniProtKB-KW"/>
</dbReference>
<keyword evidence="19" id="KW-1185">Reference proteome</keyword>
<evidence type="ECO:0000256" key="4">
    <source>
        <dbReference type="ARBA" id="ARBA00004123"/>
    </source>
</evidence>
<evidence type="ECO:0000256" key="14">
    <source>
        <dbReference type="ARBA" id="ARBA00080858"/>
    </source>
</evidence>
<keyword evidence="9" id="KW-0539">Nucleus</keyword>
<dbReference type="GO" id="GO:0005634">
    <property type="term" value="C:nucleus"/>
    <property type="evidence" value="ECO:0007669"/>
    <property type="project" value="UniProtKB-SubCell"/>
</dbReference>
<dbReference type="InterPro" id="IPR020095">
    <property type="entry name" value="PsdUridine_synth_TruA_C"/>
</dbReference>
<evidence type="ECO:0000313" key="18">
    <source>
        <dbReference type="EMBL" id="ODQ67208.1"/>
    </source>
</evidence>
<keyword evidence="6" id="KW-0507">mRNA processing</keyword>
<comment type="cofactor">
    <cofactor evidence="3">
        <name>Zn(2+)</name>
        <dbReference type="ChEBI" id="CHEBI:29105"/>
    </cofactor>
</comment>
<dbReference type="GO" id="GO:0003723">
    <property type="term" value="F:RNA binding"/>
    <property type="evidence" value="ECO:0007669"/>
    <property type="project" value="InterPro"/>
</dbReference>
<sequence>MIGYCGTGYHGMQVNPPQKTIEGDLFEAFVKAGCVSKDNAVDQKKVSFMRAARTDKGVHAAGNVVSLKLIVEDDKVVERINSHLPETIRVWGINRTNKSFECRKMCDSRVYEYLIPSYSFLPPSPSSHLSERIKLASEEHPGVTRADPEGAQFWETYYAAVKEAGFNEEDVIKAFEEATKAEVEANLKAKAKKAAEAAEATAAANAWAAETAAIRAAAAAQTPAAIRAAAEAAEAAKTLATDASVAEAPVAEASVVDAPVQLPIVEVLVVQPPSIEALVETVVEDKSADQESISNRPVSSLKQIKIIGNKIRREYRISPERLELLREAFCVYEGSHNFHNFTIGKDFRDPSALRHMKSLTVSEPFLIEGTEWLSIKIHGQSFMLHQIRKMVAMVALVIRAGCPLERINEAFNQTRINIPKAPSLGLLLEQPVYKGYNSKLETFGYTPVDFEAWKDQIQAFKMKHIYDKIYYEEAKENVFHGFFAFIDSFNGDPIFDFITARGITERTNVSNRRQPKLAIDDDNDDEIAASDNEG</sequence>
<dbReference type="FunFam" id="3.30.70.660:FF:000002">
    <property type="entry name" value="tRNA pseudouridine synthase"/>
    <property type="match status" value="1"/>
</dbReference>
<dbReference type="OrthoDB" id="10256309at2759"/>
<comment type="catalytic activity">
    <reaction evidence="2">
        <text>uridine in snRNA = pseudouridine in snRNA</text>
        <dbReference type="Rhea" id="RHEA:51124"/>
        <dbReference type="Rhea" id="RHEA-COMP:12891"/>
        <dbReference type="Rhea" id="RHEA-COMP:12892"/>
        <dbReference type="ChEBI" id="CHEBI:65314"/>
        <dbReference type="ChEBI" id="CHEBI:65315"/>
    </reaction>
</comment>
<comment type="subcellular location">
    <subcellularLocation>
        <location evidence="4">Nucleus</location>
    </subcellularLocation>
</comment>
<comment type="similarity">
    <text evidence="5">Belongs to the tRNA pseudouridine synthase TruA family.</text>
</comment>
<evidence type="ECO:0000256" key="5">
    <source>
        <dbReference type="ARBA" id="ARBA00009375"/>
    </source>
</evidence>
<gene>
    <name evidence="18" type="ORF">NADFUDRAFT_45384</name>
</gene>
<evidence type="ECO:0000256" key="10">
    <source>
        <dbReference type="ARBA" id="ARBA00036943"/>
    </source>
</evidence>
<evidence type="ECO:0000256" key="9">
    <source>
        <dbReference type="ARBA" id="ARBA00023242"/>
    </source>
</evidence>
<comment type="function">
    <text evidence="11">Formation of pseudouridine at positions 27 and 28 in the anticodon stem and loop of transfer RNAs; at positions 34 and 36 of intron-containing precursor tRNA(Ile) and at position 35 in the intron-containing tRNA(Tyr). Catalyzes pseudouridylation at position 44 in U2 snRNA. Also catalyzes pseudouridylation of mRNAs.</text>
</comment>
<evidence type="ECO:0000256" key="6">
    <source>
        <dbReference type="ARBA" id="ARBA00022664"/>
    </source>
</evidence>
<evidence type="ECO:0000256" key="16">
    <source>
        <dbReference type="PIRSR" id="PIRSR641708-2"/>
    </source>
</evidence>
<dbReference type="Gene3D" id="3.30.70.660">
    <property type="entry name" value="Pseudouridine synthase I, catalytic domain, C-terminal subdomain"/>
    <property type="match status" value="1"/>
</dbReference>
<dbReference type="Proteomes" id="UP000095009">
    <property type="component" value="Unassembled WGS sequence"/>
</dbReference>
<dbReference type="PANTHER" id="PTHR11142:SF4">
    <property type="entry name" value="PSEUDOURIDYLATE SYNTHASE 1 HOMOLOG"/>
    <property type="match status" value="1"/>
</dbReference>
<protein>
    <recommendedName>
        <fullName evidence="12">tRNA pseudouridine synthase 1</fullName>
    </recommendedName>
    <alternativeName>
        <fullName evidence="13">tRNA pseudouridylate synthase 1</fullName>
    </alternativeName>
    <alternativeName>
        <fullName evidence="14">tRNA-uridine isomerase 1</fullName>
    </alternativeName>
</protein>
<organism evidence="18 19">
    <name type="scientific">Nadsonia fulvescens var. elongata DSM 6958</name>
    <dbReference type="NCBI Taxonomy" id="857566"/>
    <lineage>
        <taxon>Eukaryota</taxon>
        <taxon>Fungi</taxon>
        <taxon>Dikarya</taxon>
        <taxon>Ascomycota</taxon>
        <taxon>Saccharomycotina</taxon>
        <taxon>Dipodascomycetes</taxon>
        <taxon>Dipodascales</taxon>
        <taxon>Dipodascales incertae sedis</taxon>
        <taxon>Nadsonia</taxon>
    </lineage>
</organism>
<evidence type="ECO:0000256" key="15">
    <source>
        <dbReference type="PIRSR" id="PIRSR641708-1"/>
    </source>
</evidence>